<dbReference type="GO" id="GO:0005737">
    <property type="term" value="C:cytoplasm"/>
    <property type="evidence" value="ECO:0007669"/>
    <property type="project" value="UniProtKB-SubCell"/>
</dbReference>
<evidence type="ECO:0000256" key="6">
    <source>
        <dbReference type="ARBA" id="ARBA00048072"/>
    </source>
</evidence>
<accession>B0VJV6</accession>
<keyword evidence="5 7" id="KW-0460">Magnesium</keyword>
<comment type="function">
    <text evidence="1 7">Catalyzes the phosphorylation of D-fructose 6-phosphate, the first committing step of glycolysis. Uses inorganic phosphate (PPi) as phosphoryl donor instead of ATP like common ATP-dependent phosphofructokinases (ATP-PFKs), which renders the reaction reversible, and can thus function both in glycolysis and gluconeogenesis. Consistently, PPi-PFK can replace the enzymes of both the forward (ATP-PFK) and reverse (fructose-bisphosphatase (FBPase)) reactions.</text>
</comment>
<dbReference type="AlphaFoldDB" id="B0VJV6"/>
<organism evidence="9 10">
    <name type="scientific">Cloacimonas acidaminovorans (strain Evry)</name>
    <dbReference type="NCBI Taxonomy" id="459349"/>
    <lineage>
        <taxon>Bacteria</taxon>
        <taxon>Pseudomonadati</taxon>
        <taxon>Candidatus Cloacimonadota</taxon>
        <taxon>Candidatus Cloacimonadia</taxon>
        <taxon>Candidatus Cloacimonadales</taxon>
        <taxon>Candidatus Cloacimonadaceae</taxon>
        <taxon>Candidatus Cloacimonas</taxon>
    </lineage>
</organism>
<keyword evidence="10" id="KW-1185">Reference proteome</keyword>
<dbReference type="PANTHER" id="PTHR45770">
    <property type="entry name" value="ATP-DEPENDENT 6-PHOSPHOFRUCTOKINASE 1"/>
    <property type="match status" value="1"/>
</dbReference>
<evidence type="ECO:0000313" key="9">
    <source>
        <dbReference type="EMBL" id="CAO81072.1"/>
    </source>
</evidence>
<keyword evidence="2 7" id="KW-0808">Transferase</keyword>
<feature type="binding site" evidence="7">
    <location>
        <begin position="296"/>
        <end position="299"/>
    </location>
    <ligand>
        <name>substrate</name>
    </ligand>
</feature>
<dbReference type="RefSeq" id="WP_015424930.1">
    <property type="nucleotide sequence ID" value="NC_020449.1"/>
</dbReference>
<name>B0VJV6_CLOAI</name>
<evidence type="ECO:0000256" key="5">
    <source>
        <dbReference type="ARBA" id="ARBA00022842"/>
    </source>
</evidence>
<dbReference type="KEGG" id="caci:CLOAM1211"/>
<evidence type="ECO:0000313" key="10">
    <source>
        <dbReference type="Proteomes" id="UP000002019"/>
    </source>
</evidence>
<evidence type="ECO:0000256" key="1">
    <source>
        <dbReference type="ARBA" id="ARBA00003138"/>
    </source>
</evidence>
<comment type="cofactor">
    <cofactor evidence="7">
        <name>Mg(2+)</name>
        <dbReference type="ChEBI" id="CHEBI:18420"/>
    </cofactor>
</comment>
<dbReference type="EMBL" id="CU466930">
    <property type="protein sequence ID" value="CAO81072.1"/>
    <property type="molecule type" value="Genomic_DNA"/>
</dbReference>
<reference evidence="9 10" key="1">
    <citation type="journal article" date="2008" name="J. Bacteriol.">
        <title>'Candidatus Cloacamonas acidaminovorans': genome sequence reconstruction provides a first glimpse of a new bacterial division.</title>
        <authorList>
            <person name="Pelletier E."/>
            <person name="Kreimeyer A."/>
            <person name="Bocs S."/>
            <person name="Rouy Z."/>
            <person name="Gyapay G."/>
            <person name="Chouari R."/>
            <person name="Riviere D."/>
            <person name="Ganesan A."/>
            <person name="Daegelen P."/>
            <person name="Sghir A."/>
            <person name="Cohen G.N."/>
            <person name="Medigue C."/>
            <person name="Weissenbach J."/>
            <person name="Le Paslier D."/>
        </authorList>
    </citation>
    <scope>NUCLEOTIDE SEQUENCE [LARGE SCALE GENOMIC DNA]</scope>
    <source>
        <strain evidence="10">Evry</strain>
    </source>
</reference>
<evidence type="ECO:0000259" key="8">
    <source>
        <dbReference type="Pfam" id="PF00365"/>
    </source>
</evidence>
<dbReference type="EC" id="2.7.1.90" evidence="7"/>
<comment type="subunit">
    <text evidence="7">Homodimer.</text>
</comment>
<feature type="binding site" evidence="7">
    <location>
        <position position="14"/>
    </location>
    <ligand>
        <name>diphosphate</name>
        <dbReference type="ChEBI" id="CHEBI:33019"/>
    </ligand>
</feature>
<dbReference type="InterPro" id="IPR011404">
    <property type="entry name" value="PPi-PFK"/>
</dbReference>
<protein>
    <recommendedName>
        <fullName evidence="7">Pyrophosphate--fructose 6-phosphate 1-phosphotransferase</fullName>
        <ecNumber evidence="7">2.7.1.90</ecNumber>
    </recommendedName>
    <alternativeName>
        <fullName evidence="7">6-phosphofructokinase, pyrophosphate dependent</fullName>
    </alternativeName>
    <alternativeName>
        <fullName evidence="7">PPi-dependent phosphofructokinase</fullName>
        <shortName evidence="7">PPi-PFK</shortName>
    </alternativeName>
    <alternativeName>
        <fullName evidence="7">Pyrophosphate-dependent 6-phosphofructose-1-kinase</fullName>
    </alternativeName>
</protein>
<evidence type="ECO:0000256" key="4">
    <source>
        <dbReference type="ARBA" id="ARBA00022777"/>
    </source>
</evidence>
<evidence type="ECO:0000256" key="3">
    <source>
        <dbReference type="ARBA" id="ARBA00022723"/>
    </source>
</evidence>
<feature type="domain" description="Phosphofructokinase" evidence="8">
    <location>
        <begin position="6"/>
        <end position="320"/>
    </location>
</feature>
<evidence type="ECO:0000256" key="7">
    <source>
        <dbReference type="HAMAP-Rule" id="MF_01978"/>
    </source>
</evidence>
<comment type="similarity">
    <text evidence="7">Belongs to the phosphofructokinase type A (PFKA) family. PPi-dependent PFK group II subfamily. Clade 'B2' sub-subfamily.</text>
</comment>
<dbReference type="Gene3D" id="3.40.50.460">
    <property type="entry name" value="Phosphofructokinase domain"/>
    <property type="match status" value="1"/>
</dbReference>
<dbReference type="InterPro" id="IPR035966">
    <property type="entry name" value="PKF_sf"/>
</dbReference>
<dbReference type="GO" id="GO:0046872">
    <property type="term" value="F:metal ion binding"/>
    <property type="evidence" value="ECO:0007669"/>
    <property type="project" value="UniProtKB-KW"/>
</dbReference>
<gene>
    <name evidence="7 9" type="primary">pfp</name>
    <name evidence="9" type="ordered locus">CLOAM1211</name>
</gene>
<feature type="binding site" evidence="7">
    <location>
        <begin position="137"/>
        <end position="139"/>
    </location>
    <ligand>
        <name>substrate</name>
    </ligand>
</feature>
<dbReference type="InterPro" id="IPR000023">
    <property type="entry name" value="Phosphofructokinase_dom"/>
</dbReference>
<feature type="active site" description="Proton acceptor" evidence="7">
    <location>
        <position position="139"/>
    </location>
</feature>
<feature type="site" description="Important for catalytic activity and substrate specificity; stabilizes the transition state when the phosphoryl donor is PPi; prevents ATP from binding by mimicking the alpha-phosphate group of ATP" evidence="7">
    <location>
        <position position="110"/>
    </location>
</feature>
<comment type="pathway">
    <text evidence="7">Carbohydrate degradation; glycolysis; D-glyceraldehyde 3-phosphate and glycerone phosphate from D-glucose: step 3/4.</text>
</comment>
<dbReference type="GO" id="GO:0003872">
    <property type="term" value="F:6-phosphofructokinase activity"/>
    <property type="evidence" value="ECO:0007669"/>
    <property type="project" value="UniProtKB-UniRule"/>
</dbReference>
<keyword evidence="7" id="KW-0324">Glycolysis</keyword>
<proteinExistence type="inferred from homology"/>
<dbReference type="STRING" id="459349.CLOAM1211"/>
<dbReference type="Pfam" id="PF00365">
    <property type="entry name" value="PFK"/>
    <property type="match status" value="1"/>
</dbReference>
<dbReference type="eggNOG" id="COG0205">
    <property type="taxonomic scope" value="Bacteria"/>
</dbReference>
<dbReference type="UniPathway" id="UPA00109">
    <property type="reaction ID" value="UER00182"/>
</dbReference>
<dbReference type="OrthoDB" id="9802503at2"/>
<dbReference type="Proteomes" id="UP000002019">
    <property type="component" value="Chromosome"/>
</dbReference>
<dbReference type="HAMAP" id="MF_01978">
    <property type="entry name" value="Phosphofructokinase_II_B2"/>
    <property type="match status" value="1"/>
</dbReference>
<dbReference type="SUPFAM" id="SSF53784">
    <property type="entry name" value="Phosphofructokinase"/>
    <property type="match status" value="1"/>
</dbReference>
<evidence type="ECO:0000256" key="2">
    <source>
        <dbReference type="ARBA" id="ARBA00022679"/>
    </source>
</evidence>
<dbReference type="InterPro" id="IPR050929">
    <property type="entry name" value="PFKA"/>
</dbReference>
<keyword evidence="4 7" id="KW-0418">Kinase</keyword>
<comment type="subcellular location">
    <subcellularLocation>
        <location evidence="7">Cytoplasm</location>
    </subcellularLocation>
</comment>
<dbReference type="HOGENOM" id="CLU_020655_1_1_0"/>
<comment type="activity regulation">
    <text evidence="7">Non-allosteric.</text>
</comment>
<keyword evidence="3 7" id="KW-0479">Metal-binding</keyword>
<dbReference type="NCBIfam" id="NF010675">
    <property type="entry name" value="PRK14072.1"/>
    <property type="match status" value="1"/>
</dbReference>
<comment type="catalytic activity">
    <reaction evidence="6 7">
        <text>beta-D-fructose 6-phosphate + diphosphate = beta-D-fructose 1,6-bisphosphate + phosphate + H(+)</text>
        <dbReference type="Rhea" id="RHEA:13613"/>
        <dbReference type="ChEBI" id="CHEBI:15378"/>
        <dbReference type="ChEBI" id="CHEBI:32966"/>
        <dbReference type="ChEBI" id="CHEBI:33019"/>
        <dbReference type="ChEBI" id="CHEBI:43474"/>
        <dbReference type="ChEBI" id="CHEBI:57634"/>
        <dbReference type="EC" id="2.7.1.90"/>
    </reaction>
</comment>
<dbReference type="Gene3D" id="3.40.50.450">
    <property type="match status" value="1"/>
</dbReference>
<dbReference type="GO" id="GO:0047334">
    <property type="term" value="F:diphosphate-fructose-6-phosphate 1-phosphotransferase activity"/>
    <property type="evidence" value="ECO:0007669"/>
    <property type="project" value="UniProtKB-EC"/>
</dbReference>
<feature type="binding site" evidence="7">
    <location>
        <position position="109"/>
    </location>
    <ligand>
        <name>Mg(2+)</name>
        <dbReference type="ChEBI" id="CHEBI:18420"/>
        <note>catalytic</note>
    </ligand>
</feature>
<feature type="site" description="Important for catalytic activity; stabilizes the transition state when the phosphoryl donor is PPi" evidence="7">
    <location>
        <position position="136"/>
    </location>
</feature>
<dbReference type="PIRSF" id="PIRSF036483">
    <property type="entry name" value="PFK_XF0274"/>
    <property type="match status" value="1"/>
</dbReference>
<feature type="binding site" evidence="7">
    <location>
        <begin position="181"/>
        <end position="183"/>
    </location>
    <ligand>
        <name>substrate</name>
    </ligand>
</feature>
<feature type="binding site" evidence="7">
    <location>
        <position position="238"/>
    </location>
    <ligand>
        <name>substrate</name>
    </ligand>
</feature>
<keyword evidence="7" id="KW-0963">Cytoplasm</keyword>
<sequence length="406" mass="44933">MKLEGKVVIAQGGGPTAVINQSLVGVTLEARKFPQVTRVYGALYGVQGIVNEEFVDLTQETTHNLEQVANTPSSALLSTRDKPDEKYCMEIFKVLKAHDVRYFFYIGGNDSADTVRIVNEQATKADYEFRAIHIPKTIDNDLVLNDHTPGFGSAARFVASAFTGVNLDNRALPGVYIGVVMGRNAGFLTASSVMAQKYPDDGPHLVYLPEHPFHRENFLDDVKRIYDLYGRCVVAVSEGIVDENGVPIVTKLSGNQEKDAHGNVQLSGTGVLGDLLSELVRTKLKIKRVRSDTFGYLQRSFIGCVSDVDQREAREVGERAAHYAIWYNLDGSISIQRTGFYSVNYQLENLSDIAGKTRTMPDEYINAEGNGITDEFKYYVRPLLGSGFPVAHRLRAPKVAKILTEK</sequence>